<proteinExistence type="inferred from homology"/>
<evidence type="ECO:0000256" key="2">
    <source>
        <dbReference type="HAMAP-Rule" id="MF_01477"/>
    </source>
</evidence>
<organism evidence="3 4">
    <name type="scientific">Helicobacter gastrocanis</name>
    <dbReference type="NCBI Taxonomy" id="2849641"/>
    <lineage>
        <taxon>Bacteria</taxon>
        <taxon>Pseudomonadati</taxon>
        <taxon>Campylobacterota</taxon>
        <taxon>Epsilonproteobacteria</taxon>
        <taxon>Campylobacterales</taxon>
        <taxon>Helicobacteraceae</taxon>
        <taxon>Helicobacter</taxon>
    </lineage>
</organism>
<gene>
    <name evidence="2 3" type="primary">rsfS</name>
    <name evidence="3" type="ORF">NHP190003_10840</name>
</gene>
<dbReference type="InterPro" id="IPR004394">
    <property type="entry name" value="Iojap/RsfS/C7orf30"/>
</dbReference>
<dbReference type="SUPFAM" id="SSF81301">
    <property type="entry name" value="Nucleotidyltransferase"/>
    <property type="match status" value="1"/>
</dbReference>
<dbReference type="Proteomes" id="UP000826775">
    <property type="component" value="Chromosome"/>
</dbReference>
<comment type="subcellular location">
    <subcellularLocation>
        <location evidence="2">Cytoplasm</location>
    </subcellularLocation>
</comment>
<name>A0ABM7SAY8_9HELI</name>
<keyword evidence="2" id="KW-0963">Cytoplasm</keyword>
<keyword evidence="2" id="KW-0810">Translation regulation</keyword>
<dbReference type="RefSeq" id="WP_221279098.1">
    <property type="nucleotide sequence ID" value="NZ_AP024814.1"/>
</dbReference>
<dbReference type="Gene3D" id="3.30.460.10">
    <property type="entry name" value="Beta Polymerase, domain 2"/>
    <property type="match status" value="1"/>
</dbReference>
<evidence type="ECO:0000256" key="1">
    <source>
        <dbReference type="ARBA" id="ARBA00010574"/>
    </source>
</evidence>
<dbReference type="HAMAP" id="MF_01477">
    <property type="entry name" value="Iojap_RsfS"/>
    <property type="match status" value="1"/>
</dbReference>
<dbReference type="PANTHER" id="PTHR21043">
    <property type="entry name" value="IOJAP SUPERFAMILY ORTHOLOG"/>
    <property type="match status" value="1"/>
</dbReference>
<evidence type="ECO:0000313" key="3">
    <source>
        <dbReference type="EMBL" id="BCZ17802.1"/>
    </source>
</evidence>
<dbReference type="PANTHER" id="PTHR21043:SF0">
    <property type="entry name" value="MITOCHONDRIAL ASSEMBLY OF RIBOSOMAL LARGE SUBUNIT PROTEIN 1"/>
    <property type="match status" value="1"/>
</dbReference>
<reference evidence="3 4" key="1">
    <citation type="submission" date="2021-07" db="EMBL/GenBank/DDBJ databases">
        <title>Novel Helicobacter sp. Isolated from a dog.</title>
        <authorList>
            <person name="Rimbara E."/>
            <person name="Suzuki M."/>
        </authorList>
    </citation>
    <scope>NUCLEOTIDE SEQUENCE [LARGE SCALE GENOMIC DNA]</scope>
    <source>
        <strain evidence="4">NHP19-003</strain>
    </source>
</reference>
<keyword evidence="2" id="KW-0678">Repressor</keyword>
<protein>
    <recommendedName>
        <fullName evidence="2">Ribosomal silencing factor RsfS</fullName>
    </recommendedName>
</protein>
<dbReference type="Pfam" id="PF02410">
    <property type="entry name" value="RsfS"/>
    <property type="match status" value="1"/>
</dbReference>
<accession>A0ABM7SAY8</accession>
<keyword evidence="4" id="KW-1185">Reference proteome</keyword>
<evidence type="ECO:0000313" key="4">
    <source>
        <dbReference type="Proteomes" id="UP000826775"/>
    </source>
</evidence>
<comment type="similarity">
    <text evidence="1 2">Belongs to the Iojap/RsfS family.</text>
</comment>
<comment type="function">
    <text evidence="2">Functions as a ribosomal silencing factor. Interacts with ribosomal protein uL14 (rplN), blocking formation of intersubunit bridge B8. Prevents association of the 30S and 50S ribosomal subunits and the formation of functional ribosomes, thus repressing translation.</text>
</comment>
<dbReference type="NCBIfam" id="TIGR00090">
    <property type="entry name" value="rsfS_iojap_ybeB"/>
    <property type="match status" value="1"/>
</dbReference>
<sequence>MPRIARIVALLEEKKAENITTFDLREQDYITAHVVIATTLASKHALSLLDHLKTTLKPLGEEFYATDESNEEWIIIDLGDIMIHLFTQSYRDHFDLDGFLKTYNKPH</sequence>
<dbReference type="InterPro" id="IPR043519">
    <property type="entry name" value="NT_sf"/>
</dbReference>
<dbReference type="EMBL" id="AP024814">
    <property type="protein sequence ID" value="BCZ17802.1"/>
    <property type="molecule type" value="Genomic_DNA"/>
</dbReference>
<comment type="subunit">
    <text evidence="2">Interacts with ribosomal protein uL14 (rplN).</text>
</comment>